<feature type="region of interest" description="Disordered" evidence="12">
    <location>
        <begin position="850"/>
        <end position="875"/>
    </location>
</feature>
<dbReference type="InterPro" id="IPR036477">
    <property type="entry name" value="Formyl_transf_N_sf"/>
</dbReference>
<evidence type="ECO:0000256" key="8">
    <source>
        <dbReference type="ARBA" id="ARBA00023146"/>
    </source>
</evidence>
<dbReference type="SUPFAM" id="SSF53328">
    <property type="entry name" value="Formyltransferase"/>
    <property type="match status" value="1"/>
</dbReference>
<dbReference type="NCBIfam" id="TIGR00639">
    <property type="entry name" value="PurN"/>
    <property type="match status" value="1"/>
</dbReference>
<dbReference type="AlphaFoldDB" id="A0AA35X0M1"/>
<dbReference type="Proteomes" id="UP001174909">
    <property type="component" value="Unassembled WGS sequence"/>
</dbReference>
<dbReference type="InterPro" id="IPR036921">
    <property type="entry name" value="PurM-like_N_sf"/>
</dbReference>
<dbReference type="CDD" id="cd00805">
    <property type="entry name" value="TyrRS_core"/>
    <property type="match status" value="1"/>
</dbReference>
<reference evidence="17" key="1">
    <citation type="submission" date="2023-03" db="EMBL/GenBank/DDBJ databases">
        <authorList>
            <person name="Steffen K."/>
            <person name="Cardenas P."/>
        </authorList>
    </citation>
    <scope>NUCLEOTIDE SEQUENCE</scope>
</reference>
<dbReference type="HAMAP" id="MF_00741">
    <property type="entry name" value="AIRS"/>
    <property type="match status" value="1"/>
</dbReference>
<evidence type="ECO:0000256" key="7">
    <source>
        <dbReference type="ARBA" id="ARBA00022917"/>
    </source>
</evidence>
<dbReference type="InterPro" id="IPR004733">
    <property type="entry name" value="PurM_cligase"/>
</dbReference>
<evidence type="ECO:0000259" key="15">
    <source>
        <dbReference type="Pfam" id="PF01479"/>
    </source>
</evidence>
<keyword evidence="18" id="KW-1185">Reference proteome</keyword>
<dbReference type="Pfam" id="PF01479">
    <property type="entry name" value="S4"/>
    <property type="match status" value="1"/>
</dbReference>
<dbReference type="SUPFAM" id="SSF52374">
    <property type="entry name" value="Nucleotidylyl transferase"/>
    <property type="match status" value="1"/>
</dbReference>
<dbReference type="GO" id="GO:0003723">
    <property type="term" value="F:RNA binding"/>
    <property type="evidence" value="ECO:0007669"/>
    <property type="project" value="UniProtKB-KW"/>
</dbReference>
<dbReference type="GO" id="GO:0005524">
    <property type="term" value="F:ATP binding"/>
    <property type="evidence" value="ECO:0007669"/>
    <property type="project" value="UniProtKB-KW"/>
</dbReference>
<dbReference type="Pfam" id="PF02769">
    <property type="entry name" value="AIRS_C"/>
    <property type="match status" value="1"/>
</dbReference>
<evidence type="ECO:0000256" key="9">
    <source>
        <dbReference type="ARBA" id="ARBA00048248"/>
    </source>
</evidence>
<proteinExistence type="inferred from homology"/>
<feature type="region of interest" description="Disordered" evidence="12">
    <location>
        <begin position="544"/>
        <end position="566"/>
    </location>
</feature>
<evidence type="ECO:0000256" key="3">
    <source>
        <dbReference type="ARBA" id="ARBA00022679"/>
    </source>
</evidence>
<dbReference type="Pfam" id="PF00579">
    <property type="entry name" value="tRNA-synt_1b"/>
    <property type="match status" value="1"/>
</dbReference>
<feature type="compositionally biased region" description="Basic residues" evidence="12">
    <location>
        <begin position="337"/>
        <end position="347"/>
    </location>
</feature>
<dbReference type="InterPro" id="IPR001412">
    <property type="entry name" value="aa-tRNA-synth_I_CS"/>
</dbReference>
<dbReference type="GO" id="GO:0004644">
    <property type="term" value="F:phosphoribosylglycinamide formyltransferase activity"/>
    <property type="evidence" value="ECO:0007669"/>
    <property type="project" value="InterPro"/>
</dbReference>
<dbReference type="InterPro" id="IPR004607">
    <property type="entry name" value="GART"/>
</dbReference>
<accession>A0AA35X0M1</accession>
<dbReference type="Gene3D" id="3.30.1330.10">
    <property type="entry name" value="PurM-like, N-terminal domain"/>
    <property type="match status" value="1"/>
</dbReference>
<dbReference type="EC" id="6.1.1.1" evidence="11"/>
<dbReference type="CDD" id="cd08645">
    <property type="entry name" value="FMT_core_GART"/>
    <property type="match status" value="1"/>
</dbReference>
<keyword evidence="8 11" id="KW-0030">Aminoacyl-tRNA synthetase</keyword>
<dbReference type="GO" id="GO:0004641">
    <property type="term" value="F:phosphoribosylformylglycinamidine cyclo-ligase activity"/>
    <property type="evidence" value="ECO:0007669"/>
    <property type="project" value="InterPro"/>
</dbReference>
<dbReference type="GO" id="GO:0006189">
    <property type="term" value="P:'de novo' IMP biosynthetic process"/>
    <property type="evidence" value="ECO:0007669"/>
    <property type="project" value="InterPro"/>
</dbReference>
<evidence type="ECO:0000256" key="11">
    <source>
        <dbReference type="RuleBase" id="RU361234"/>
    </source>
</evidence>
<gene>
    <name evidence="17" type="ORF">GBAR_LOCUS18860</name>
</gene>
<feature type="domain" description="RNA-binding S4" evidence="15">
    <location>
        <begin position="907"/>
        <end position="939"/>
    </location>
</feature>
<dbReference type="InterPro" id="IPR002376">
    <property type="entry name" value="Formyl_transf_N"/>
</dbReference>
<dbReference type="HAMAP" id="MF_01930">
    <property type="entry name" value="PurN"/>
    <property type="match status" value="1"/>
</dbReference>
<organism evidence="17 18">
    <name type="scientific">Geodia barretti</name>
    <name type="common">Barrett's horny sponge</name>
    <dbReference type="NCBI Taxonomy" id="519541"/>
    <lineage>
        <taxon>Eukaryota</taxon>
        <taxon>Metazoa</taxon>
        <taxon>Porifera</taxon>
        <taxon>Demospongiae</taxon>
        <taxon>Heteroscleromorpha</taxon>
        <taxon>Tetractinellida</taxon>
        <taxon>Astrophorina</taxon>
        <taxon>Geodiidae</taxon>
        <taxon>Geodia</taxon>
    </lineage>
</organism>
<evidence type="ECO:0000313" key="18">
    <source>
        <dbReference type="Proteomes" id="UP001174909"/>
    </source>
</evidence>
<dbReference type="PANTHER" id="PTHR10520:SF12">
    <property type="entry name" value="TRIFUNCTIONAL PURINE BIOSYNTHETIC PROTEIN ADENOSINE-3"/>
    <property type="match status" value="1"/>
</dbReference>
<dbReference type="FunFam" id="3.30.1330.10:FF:000001">
    <property type="entry name" value="Phosphoribosylformylglycinamidine cyclo-ligase"/>
    <property type="match status" value="1"/>
</dbReference>
<dbReference type="GO" id="GO:0005829">
    <property type="term" value="C:cytosol"/>
    <property type="evidence" value="ECO:0007669"/>
    <property type="project" value="TreeGrafter"/>
</dbReference>
<dbReference type="Pfam" id="PF00586">
    <property type="entry name" value="AIRS"/>
    <property type="match status" value="1"/>
</dbReference>
<dbReference type="InterPro" id="IPR036676">
    <property type="entry name" value="PurM-like_C_sf"/>
</dbReference>
<dbReference type="Gene3D" id="3.40.50.170">
    <property type="entry name" value="Formyl transferase, N-terminal domain"/>
    <property type="match status" value="1"/>
</dbReference>
<evidence type="ECO:0000259" key="13">
    <source>
        <dbReference type="Pfam" id="PF00551"/>
    </source>
</evidence>
<dbReference type="EMBL" id="CASHTH010002666">
    <property type="protein sequence ID" value="CAI8033432.1"/>
    <property type="molecule type" value="Genomic_DNA"/>
</dbReference>
<dbReference type="InterPro" id="IPR010918">
    <property type="entry name" value="PurM-like_C_dom"/>
</dbReference>
<dbReference type="NCBIfam" id="TIGR00234">
    <property type="entry name" value="tyrS"/>
    <property type="match status" value="1"/>
</dbReference>
<dbReference type="Gene3D" id="1.10.240.10">
    <property type="entry name" value="Tyrosyl-Transfer RNA Synthetase"/>
    <property type="match status" value="1"/>
</dbReference>
<evidence type="ECO:0000256" key="4">
    <source>
        <dbReference type="ARBA" id="ARBA00022741"/>
    </source>
</evidence>
<dbReference type="PROSITE" id="PS00178">
    <property type="entry name" value="AA_TRNA_LIGASE_I"/>
    <property type="match status" value="1"/>
</dbReference>
<dbReference type="Gene3D" id="3.90.650.10">
    <property type="entry name" value="PurM-like C-terminal domain"/>
    <property type="match status" value="1"/>
</dbReference>
<keyword evidence="3" id="KW-0808">Transferase</keyword>
<dbReference type="GO" id="GO:0006437">
    <property type="term" value="P:tyrosyl-tRNA aminoacylation"/>
    <property type="evidence" value="ECO:0007669"/>
    <property type="project" value="InterPro"/>
</dbReference>
<name>A0AA35X0M1_GEOBA</name>
<feature type="compositionally biased region" description="Basic residues" evidence="12">
    <location>
        <begin position="544"/>
        <end position="554"/>
    </location>
</feature>
<protein>
    <recommendedName>
        <fullName evidence="11">Tyrosine--tRNA ligase</fullName>
        <ecNumber evidence="11">6.1.1.1</ecNumber>
    </recommendedName>
    <alternativeName>
        <fullName evidence="11">Tyrosyl-tRNA synthetase</fullName>
    </alternativeName>
</protein>
<dbReference type="GO" id="GO:0004637">
    <property type="term" value="F:phosphoribosylamine-glycine ligase activity"/>
    <property type="evidence" value="ECO:0007669"/>
    <property type="project" value="TreeGrafter"/>
</dbReference>
<dbReference type="GO" id="GO:0046084">
    <property type="term" value="P:adenine biosynthetic process"/>
    <property type="evidence" value="ECO:0007669"/>
    <property type="project" value="TreeGrafter"/>
</dbReference>
<feature type="domain" description="PurM-like C-terminal" evidence="16">
    <location>
        <begin position="179"/>
        <end position="271"/>
    </location>
</feature>
<sequence>MTTGAGLDYRSAGVDIDAGAEAVRRIRALARGTFTPGVLSDIGSFGGLFRPDLTGLTEPVLVSSADGVGTKLKVAFLAGRHDTVGCDLVNHCVNDILVQGATPLFFLDYLATGRLSPDVTEAVVRGIAAACAENRCALLGGETAEMPGFYADGEYDLAGFVVGLADRGRLIDGRGIRLGDPVIGLPSTGLHTNGYSLARRIVFDTLGLAVDSAPEGLDGRVGDVLLRPHRSYLRPVSPLLAEGAGVVKAMAHITGGGLTDNLPRVLPPGRRGGDRYKGLDPAAGVHLPAAARRADRRRGVPDVQHGYRPRHRLCARSARHAARRVPPARGTGGGGHRSGHDRRRHGAVRMTGRGADSGGGAGSRRLGVLISGRGSNLQAIIDAIAAGRLVAEVAVVVSNRPDAPGLERARRAGIETAVLDHTAYASREAYGRELAAVLRRYDVALVCLAGFMRLLSAAFVSAFPNRILNVHPSLLPAFPGLHGQEQAWRHGVRVAGATVHIVTPELDAGPIVEQAAVSVRDEDTPDSLSARILIEEHRIYPGGHRRRARRRVAHRGPPTGRMSSMPGTLAEQMAYLTKGAVDVVRESELRSKLEQAAGKERSLVVKVGFDPTAPDLHLGHTVLIRKMKHFQDLGHTVVFLIGDFTGLIGDPTGRSKTRPPLTRDEIEQNADTYRAQVFKLLDPDRTVVEFNSRWLGALRSEDWIRARRQLQRRTDARAPHFRQRYDRGQPIAIHEFLYPLTQAYDSVHLAADVELGGTDQLFNLNVGRDVMPSFGLPPQVVMTVPLLVGLDGVEKMSKSAGNYVGITEPPDEMFGKLMSISDTLMWSWYELLTDLPWPRSSGCARGWRPATCTPSGPSRTWRAASSPISTRMTPRCGRARVRAAVQRRGAPVRAGGAGGGVPPAGARLSAVMVEVGFAASNSAATRLIDQGSVRVDGERTVDRGARFPTDAGPFVLQVGKRKVVRVIPRPAGQENAST</sequence>
<evidence type="ECO:0000256" key="2">
    <source>
        <dbReference type="ARBA" id="ARBA00022598"/>
    </source>
</evidence>
<evidence type="ECO:0000313" key="17">
    <source>
        <dbReference type="EMBL" id="CAI8033432.1"/>
    </source>
</evidence>
<comment type="caution">
    <text evidence="17">The sequence shown here is derived from an EMBL/GenBank/DDBJ whole genome shotgun (WGS) entry which is preliminary data.</text>
</comment>
<feature type="domain" description="PurM-like N-terminal" evidence="14">
    <location>
        <begin position="60"/>
        <end position="164"/>
    </location>
</feature>
<evidence type="ECO:0000256" key="12">
    <source>
        <dbReference type="SAM" id="MobiDB-lite"/>
    </source>
</evidence>
<keyword evidence="2 11" id="KW-0436">Ligase</keyword>
<dbReference type="Gene3D" id="3.40.50.620">
    <property type="entry name" value="HUPs"/>
    <property type="match status" value="1"/>
</dbReference>
<dbReference type="PANTHER" id="PTHR10520">
    <property type="entry name" value="TRIFUNCTIONAL PURINE BIOSYNTHETIC PROTEIN ADENOSINE-3-RELATED"/>
    <property type="match status" value="1"/>
</dbReference>
<dbReference type="InterPro" id="IPR002307">
    <property type="entry name" value="Tyr-tRNA-ligase"/>
</dbReference>
<evidence type="ECO:0000256" key="6">
    <source>
        <dbReference type="ARBA" id="ARBA00022840"/>
    </source>
</evidence>
<dbReference type="InterPro" id="IPR016188">
    <property type="entry name" value="PurM-like_N"/>
</dbReference>
<dbReference type="CDD" id="cd02196">
    <property type="entry name" value="PurM"/>
    <property type="match status" value="1"/>
</dbReference>
<dbReference type="NCBIfam" id="TIGR00878">
    <property type="entry name" value="purM"/>
    <property type="match status" value="1"/>
</dbReference>
<keyword evidence="10" id="KW-0694">RNA-binding</keyword>
<dbReference type="SUPFAM" id="SSF55174">
    <property type="entry name" value="Alpha-L RNA-binding motif"/>
    <property type="match status" value="1"/>
</dbReference>
<comment type="catalytic activity">
    <reaction evidence="9 11">
        <text>tRNA(Tyr) + L-tyrosine + ATP = L-tyrosyl-tRNA(Tyr) + AMP + diphosphate + H(+)</text>
        <dbReference type="Rhea" id="RHEA:10220"/>
        <dbReference type="Rhea" id="RHEA-COMP:9706"/>
        <dbReference type="Rhea" id="RHEA-COMP:9707"/>
        <dbReference type="ChEBI" id="CHEBI:15378"/>
        <dbReference type="ChEBI" id="CHEBI:30616"/>
        <dbReference type="ChEBI" id="CHEBI:33019"/>
        <dbReference type="ChEBI" id="CHEBI:58315"/>
        <dbReference type="ChEBI" id="CHEBI:78442"/>
        <dbReference type="ChEBI" id="CHEBI:78536"/>
        <dbReference type="ChEBI" id="CHEBI:456215"/>
        <dbReference type="EC" id="6.1.1.1"/>
    </reaction>
</comment>
<feature type="region of interest" description="Disordered" evidence="12">
    <location>
        <begin position="317"/>
        <end position="360"/>
    </location>
</feature>
<evidence type="ECO:0000256" key="1">
    <source>
        <dbReference type="ARBA" id="ARBA00004686"/>
    </source>
</evidence>
<dbReference type="InterPro" id="IPR002305">
    <property type="entry name" value="aa-tRNA-synth_Ic"/>
</dbReference>
<dbReference type="InterPro" id="IPR036986">
    <property type="entry name" value="S4_RNA-bd_sf"/>
</dbReference>
<keyword evidence="7 11" id="KW-0648">Protein biosynthesis</keyword>
<evidence type="ECO:0000259" key="14">
    <source>
        <dbReference type="Pfam" id="PF00586"/>
    </source>
</evidence>
<dbReference type="InterPro" id="IPR014729">
    <property type="entry name" value="Rossmann-like_a/b/a_fold"/>
</dbReference>
<keyword evidence="5" id="KW-0658">Purine biosynthesis</keyword>
<dbReference type="GO" id="GO:0004831">
    <property type="term" value="F:tyrosine-tRNA ligase activity"/>
    <property type="evidence" value="ECO:0007669"/>
    <property type="project" value="UniProtKB-EC"/>
</dbReference>
<dbReference type="SUPFAM" id="SSF55326">
    <property type="entry name" value="PurM N-terminal domain-like"/>
    <property type="match status" value="1"/>
</dbReference>
<keyword evidence="4 11" id="KW-0547">Nucleotide-binding</keyword>
<comment type="similarity">
    <text evidence="11">Belongs to the class-I aminoacyl-tRNA synthetase family.</text>
</comment>
<dbReference type="InterPro" id="IPR002942">
    <property type="entry name" value="S4_RNA-bd"/>
</dbReference>
<dbReference type="CDD" id="cd00165">
    <property type="entry name" value="S4"/>
    <property type="match status" value="1"/>
</dbReference>
<dbReference type="Gene3D" id="3.10.290.10">
    <property type="entry name" value="RNA-binding S4 domain"/>
    <property type="match status" value="1"/>
</dbReference>
<dbReference type="PROSITE" id="PS50889">
    <property type="entry name" value="S4"/>
    <property type="match status" value="1"/>
</dbReference>
<dbReference type="SUPFAM" id="SSF56042">
    <property type="entry name" value="PurM C-terminal domain-like"/>
    <property type="match status" value="1"/>
</dbReference>
<dbReference type="Pfam" id="PF00551">
    <property type="entry name" value="Formyl_trans_N"/>
    <property type="match status" value="1"/>
</dbReference>
<evidence type="ECO:0000259" key="16">
    <source>
        <dbReference type="Pfam" id="PF02769"/>
    </source>
</evidence>
<feature type="domain" description="Formyl transferase N-terminal" evidence="13">
    <location>
        <begin position="365"/>
        <end position="541"/>
    </location>
</feature>
<evidence type="ECO:0000256" key="5">
    <source>
        <dbReference type="ARBA" id="ARBA00022755"/>
    </source>
</evidence>
<keyword evidence="6 11" id="KW-0067">ATP-binding</keyword>
<evidence type="ECO:0000256" key="10">
    <source>
        <dbReference type="PROSITE-ProRule" id="PRU00182"/>
    </source>
</evidence>
<dbReference type="PRINTS" id="PR01040">
    <property type="entry name" value="TRNASYNTHTYR"/>
</dbReference>
<comment type="pathway">
    <text evidence="1">Purine metabolism; IMP biosynthesis via de novo pathway; 5-amino-1-(5-phospho-D-ribosyl)imidazole from N(2)-formyl-N(1)-(5-phospho-D-ribosyl)glycinamide: step 2/2.</text>
</comment>